<gene>
    <name evidence="1" type="ORF">HDA39_000490</name>
</gene>
<dbReference type="PROSITE" id="PS51318">
    <property type="entry name" value="TAT"/>
    <property type="match status" value="1"/>
</dbReference>
<protein>
    <submittedName>
        <fullName evidence="1">Multiple sugar transport system substrate-binding protein</fullName>
    </submittedName>
</protein>
<dbReference type="Proteomes" id="UP000549971">
    <property type="component" value="Unassembled WGS sequence"/>
</dbReference>
<sequence>MAGLTRRSFLGFGAATAAALTLPGCGGSDEGSSDGLRVAWYGGDPVHKAMDAALKEFGTELKLSTERAAFADYWDKLATQTAGRKAPDVFRMSMTYFAEYAQRKALLDLSGKPIRLDALDQDVADSGKLDGKLMGIGQSSITHATFRNPALVESRGGKLPATWSWDSFATFAKDFAADAGPGKYGTTDVGGNIQIFETWSREYGAELFADGKLVVGQDVIEGWFAYWDALRKAKAAPAADVSAEGGSFETSQLSKGAAPVEFGWVQQLTFYQPLVKDAELAVGAVPGRTAGSLRGQFLKALDFWSVSAETKNPDAAAQLIDFLINDDRAVKAIGLTLGVPPSKKSRDLLAAQPKTPAGQAIAYVEKIEQQVGPSPQPWPKGYGELNSVFNRLNQDVGFGKTDPKAAAEKFAAESARVLGA</sequence>
<dbReference type="InterPro" id="IPR006311">
    <property type="entry name" value="TAT_signal"/>
</dbReference>
<name>A0A7W9J172_9ACTN</name>
<dbReference type="Pfam" id="PF13416">
    <property type="entry name" value="SBP_bac_8"/>
    <property type="match status" value="1"/>
</dbReference>
<dbReference type="EMBL" id="JACHMY010000001">
    <property type="protein sequence ID" value="MBB5833756.1"/>
    <property type="molecule type" value="Genomic_DNA"/>
</dbReference>
<dbReference type="RefSeq" id="WP_184793610.1">
    <property type="nucleotide sequence ID" value="NZ_JACHMY010000001.1"/>
</dbReference>
<dbReference type="Gene3D" id="3.40.190.10">
    <property type="entry name" value="Periplasmic binding protein-like II"/>
    <property type="match status" value="2"/>
</dbReference>
<dbReference type="PANTHER" id="PTHR43649:SF12">
    <property type="entry name" value="DIACETYLCHITOBIOSE BINDING PROTEIN DASA"/>
    <property type="match status" value="1"/>
</dbReference>
<accession>A0A7W9J172</accession>
<dbReference type="PANTHER" id="PTHR43649">
    <property type="entry name" value="ARABINOSE-BINDING PROTEIN-RELATED"/>
    <property type="match status" value="1"/>
</dbReference>
<reference evidence="1 2" key="1">
    <citation type="submission" date="2020-08" db="EMBL/GenBank/DDBJ databases">
        <title>Sequencing the genomes of 1000 actinobacteria strains.</title>
        <authorList>
            <person name="Klenk H.-P."/>
        </authorList>
    </citation>
    <scope>NUCLEOTIDE SEQUENCE [LARGE SCALE GENOMIC DNA]</scope>
    <source>
        <strain evidence="1 2">DSM 28967</strain>
    </source>
</reference>
<comment type="caution">
    <text evidence="1">The sequence shown here is derived from an EMBL/GenBank/DDBJ whole genome shotgun (WGS) entry which is preliminary data.</text>
</comment>
<organism evidence="1 2">
    <name type="scientific">Kribbella italica</name>
    <dbReference type="NCBI Taxonomy" id="1540520"/>
    <lineage>
        <taxon>Bacteria</taxon>
        <taxon>Bacillati</taxon>
        <taxon>Actinomycetota</taxon>
        <taxon>Actinomycetes</taxon>
        <taxon>Propionibacteriales</taxon>
        <taxon>Kribbellaceae</taxon>
        <taxon>Kribbella</taxon>
    </lineage>
</organism>
<evidence type="ECO:0000313" key="1">
    <source>
        <dbReference type="EMBL" id="MBB5833756.1"/>
    </source>
</evidence>
<evidence type="ECO:0000313" key="2">
    <source>
        <dbReference type="Proteomes" id="UP000549971"/>
    </source>
</evidence>
<keyword evidence="1" id="KW-0813">Transport</keyword>
<dbReference type="AlphaFoldDB" id="A0A7W9J172"/>
<dbReference type="InterPro" id="IPR050490">
    <property type="entry name" value="Bact_solute-bd_prot1"/>
</dbReference>
<keyword evidence="2" id="KW-1185">Reference proteome</keyword>
<proteinExistence type="predicted"/>
<dbReference type="SUPFAM" id="SSF53850">
    <property type="entry name" value="Periplasmic binding protein-like II"/>
    <property type="match status" value="1"/>
</dbReference>
<dbReference type="InterPro" id="IPR006059">
    <property type="entry name" value="SBP"/>
</dbReference>
<keyword evidence="1" id="KW-0762">Sugar transport</keyword>